<evidence type="ECO:0000313" key="3">
    <source>
        <dbReference type="Proteomes" id="UP000030108"/>
    </source>
</evidence>
<accession>X8IY78</accession>
<organism evidence="2 3">
    <name type="scientific">Rhizoctonia solani AG-3 Rhs1AP</name>
    <dbReference type="NCBI Taxonomy" id="1086054"/>
    <lineage>
        <taxon>Eukaryota</taxon>
        <taxon>Fungi</taxon>
        <taxon>Dikarya</taxon>
        <taxon>Basidiomycota</taxon>
        <taxon>Agaricomycotina</taxon>
        <taxon>Agaricomycetes</taxon>
        <taxon>Cantharellales</taxon>
        <taxon>Ceratobasidiaceae</taxon>
        <taxon>Rhizoctonia</taxon>
    </lineage>
</organism>
<proteinExistence type="predicted"/>
<dbReference type="Proteomes" id="UP000030108">
    <property type="component" value="Unassembled WGS sequence"/>
</dbReference>
<evidence type="ECO:0000256" key="1">
    <source>
        <dbReference type="SAM" id="MobiDB-lite"/>
    </source>
</evidence>
<gene>
    <name evidence="2" type="ORF">RSOL_023940</name>
</gene>
<name>X8IY78_9AGAM</name>
<sequence>MVTSYDTEVRQFLDPLITAFRNSSQSHGVALRIECRVEFFAYPYVHLYIPDHLIRRCIYWIERHVFWGWKMARLVSMRAVMREWAASQHRFTLDQLSESGTLLLQMVWMINALVNRPDRGKNWDEVRDKACVHQMFGGLLVPARPLGAVFLPAIRFKINKQPRVSSQRTISIDTICYLLSDKKHRATDWEVFSLITGARQKRPREEDGPTPGDKALLAPRYANKQRRVVIMSSEVAEDQFAHVMPQLGREDYSSEEEDPEERESTRKHSMILTGSRDGSWCKLSPQERAGVKFDFFASLDNLHRAFPSHVRFRADLDKWQKTVNILFPTAEDEKKYQGVSTLSVRRDYQSILKEVPSDQRDDLIQNVRNYVSEKWVWLPYGAPKGHLWATGKAPAHAEQVGEPGPWIIFNPFLSD</sequence>
<feature type="region of interest" description="Disordered" evidence="1">
    <location>
        <begin position="246"/>
        <end position="268"/>
    </location>
</feature>
<reference evidence="3" key="1">
    <citation type="journal article" date="2014" name="Genome Announc.">
        <title>Draft genome sequence of the plant-pathogenic soil fungus Rhizoctonia solani anastomosis group 3 strain Rhs1AP.</title>
        <authorList>
            <person name="Cubeta M.A."/>
            <person name="Thomas E."/>
            <person name="Dean R.A."/>
            <person name="Jabaji S."/>
            <person name="Neate S.M."/>
            <person name="Tavantzis S."/>
            <person name="Toda T."/>
            <person name="Vilgalys R."/>
            <person name="Bharathan N."/>
            <person name="Fedorova-Abrams N."/>
            <person name="Pakala S.B."/>
            <person name="Pakala S.M."/>
            <person name="Zafar N."/>
            <person name="Joardar V."/>
            <person name="Losada L."/>
            <person name="Nierman W.C."/>
        </authorList>
    </citation>
    <scope>NUCLEOTIDE SEQUENCE [LARGE SCALE GENOMIC DNA]</scope>
    <source>
        <strain evidence="3">AG-3</strain>
    </source>
</reference>
<comment type="caution">
    <text evidence="2">The sequence shown here is derived from an EMBL/GenBank/DDBJ whole genome shotgun (WGS) entry which is preliminary data.</text>
</comment>
<dbReference type="OrthoDB" id="3261690at2759"/>
<dbReference type="AlphaFoldDB" id="X8IY78"/>
<evidence type="ECO:0000313" key="2">
    <source>
        <dbReference type="EMBL" id="EUC53976.1"/>
    </source>
</evidence>
<feature type="non-terminal residue" evidence="2">
    <location>
        <position position="415"/>
    </location>
</feature>
<dbReference type="EMBL" id="JATN01000322">
    <property type="protein sequence ID" value="EUC53976.1"/>
    <property type="molecule type" value="Genomic_DNA"/>
</dbReference>
<protein>
    <submittedName>
        <fullName evidence="2">Uncharacterized protein</fullName>
    </submittedName>
</protein>